<dbReference type="PANTHER" id="PTHR11709:SF394">
    <property type="entry name" value="FI03373P-RELATED"/>
    <property type="match status" value="1"/>
</dbReference>
<evidence type="ECO:0000259" key="6">
    <source>
        <dbReference type="Pfam" id="PF07731"/>
    </source>
</evidence>
<reference evidence="8 9" key="1">
    <citation type="submission" date="2018-08" db="EMBL/GenBank/DDBJ databases">
        <title>Erythrobacter zhengii sp.nov., a bacterium isolated from deep-sea sediment.</title>
        <authorList>
            <person name="Fang C."/>
            <person name="Wu Y.-H."/>
            <person name="Sun C."/>
            <person name="Wang H."/>
            <person name="Cheng H."/>
            <person name="Meng F.-X."/>
            <person name="Wang C.-S."/>
            <person name="Xu X.-W."/>
        </authorList>
    </citation>
    <scope>NUCLEOTIDE SEQUENCE [LARGE SCALE GENOMIC DNA]</scope>
    <source>
        <strain evidence="8 9">V18</strain>
    </source>
</reference>
<dbReference type="Pfam" id="PF07731">
    <property type="entry name" value="Cu-oxidase_2"/>
    <property type="match status" value="1"/>
</dbReference>
<dbReference type="PROSITE" id="PS00080">
    <property type="entry name" value="MULTICOPPER_OXIDASE2"/>
    <property type="match status" value="1"/>
</dbReference>
<evidence type="ECO:0000259" key="7">
    <source>
        <dbReference type="Pfam" id="PF07732"/>
    </source>
</evidence>
<keyword evidence="9" id="KW-1185">Reference proteome</keyword>
<keyword evidence="3" id="KW-0186">Copper</keyword>
<dbReference type="AlphaFoldDB" id="A0A418NPR6"/>
<evidence type="ECO:0000313" key="9">
    <source>
        <dbReference type="Proteomes" id="UP000286576"/>
    </source>
</evidence>
<dbReference type="GO" id="GO:0005507">
    <property type="term" value="F:copper ion binding"/>
    <property type="evidence" value="ECO:0007669"/>
    <property type="project" value="InterPro"/>
</dbReference>
<dbReference type="InterPro" id="IPR001117">
    <property type="entry name" value="Cu-oxidase_2nd"/>
</dbReference>
<feature type="chain" id="PRO_5019297473" evidence="4">
    <location>
        <begin position="27"/>
        <end position="611"/>
    </location>
</feature>
<dbReference type="InterPro" id="IPR011707">
    <property type="entry name" value="Cu-oxidase-like_N"/>
</dbReference>
<dbReference type="PROSITE" id="PS51318">
    <property type="entry name" value="TAT"/>
    <property type="match status" value="1"/>
</dbReference>
<dbReference type="PANTHER" id="PTHR11709">
    <property type="entry name" value="MULTI-COPPER OXIDASE"/>
    <property type="match status" value="1"/>
</dbReference>
<evidence type="ECO:0000256" key="3">
    <source>
        <dbReference type="ARBA" id="ARBA00023008"/>
    </source>
</evidence>
<evidence type="ECO:0000256" key="1">
    <source>
        <dbReference type="ARBA" id="ARBA00022723"/>
    </source>
</evidence>
<dbReference type="GO" id="GO:0042597">
    <property type="term" value="C:periplasmic space"/>
    <property type="evidence" value="ECO:0007669"/>
    <property type="project" value="InterPro"/>
</dbReference>
<dbReference type="InterPro" id="IPR034282">
    <property type="entry name" value="CuRO_2_CopA"/>
</dbReference>
<dbReference type="Pfam" id="PF00394">
    <property type="entry name" value="Cu-oxidase"/>
    <property type="match status" value="1"/>
</dbReference>
<dbReference type="SUPFAM" id="SSF49503">
    <property type="entry name" value="Cupredoxins"/>
    <property type="match status" value="3"/>
</dbReference>
<comment type="caution">
    <text evidence="8">The sequence shown here is derived from an EMBL/GenBank/DDBJ whole genome shotgun (WGS) entry which is preliminary data.</text>
</comment>
<evidence type="ECO:0000313" key="8">
    <source>
        <dbReference type="EMBL" id="RIV84203.1"/>
    </source>
</evidence>
<dbReference type="Pfam" id="PF07732">
    <property type="entry name" value="Cu-oxidase_3"/>
    <property type="match status" value="1"/>
</dbReference>
<dbReference type="InterPro" id="IPR006311">
    <property type="entry name" value="TAT_signal"/>
</dbReference>
<organism evidence="8 9">
    <name type="scientific">Aurantiacibacter zhengii</name>
    <dbReference type="NCBI Taxonomy" id="2307003"/>
    <lineage>
        <taxon>Bacteria</taxon>
        <taxon>Pseudomonadati</taxon>
        <taxon>Pseudomonadota</taxon>
        <taxon>Alphaproteobacteria</taxon>
        <taxon>Sphingomonadales</taxon>
        <taxon>Erythrobacteraceae</taxon>
        <taxon>Aurantiacibacter</taxon>
    </lineage>
</organism>
<dbReference type="InterPro" id="IPR033138">
    <property type="entry name" value="Cu_oxidase_CS"/>
</dbReference>
<proteinExistence type="predicted"/>
<evidence type="ECO:0000256" key="2">
    <source>
        <dbReference type="ARBA" id="ARBA00023002"/>
    </source>
</evidence>
<dbReference type="InterPro" id="IPR034279">
    <property type="entry name" value="CuRO_3_CopA"/>
</dbReference>
<keyword evidence="4" id="KW-0732">Signal</keyword>
<feature type="signal peptide" evidence="4">
    <location>
        <begin position="1"/>
        <end position="26"/>
    </location>
</feature>
<dbReference type="EMBL" id="QXFL01000007">
    <property type="protein sequence ID" value="RIV84203.1"/>
    <property type="molecule type" value="Genomic_DNA"/>
</dbReference>
<dbReference type="InterPro" id="IPR008972">
    <property type="entry name" value="Cupredoxin"/>
</dbReference>
<evidence type="ECO:0000256" key="4">
    <source>
        <dbReference type="SAM" id="SignalP"/>
    </source>
</evidence>
<dbReference type="CDD" id="cd13896">
    <property type="entry name" value="CuRO_3_CopA"/>
    <property type="match status" value="1"/>
</dbReference>
<feature type="domain" description="Plastocyanin-like" evidence="6">
    <location>
        <begin position="485"/>
        <end position="605"/>
    </location>
</feature>
<accession>A0A418NPR6</accession>
<keyword evidence="2" id="KW-0560">Oxidoreductase</keyword>
<feature type="domain" description="Plastocyanin-like" evidence="5">
    <location>
        <begin position="227"/>
        <end position="326"/>
    </location>
</feature>
<dbReference type="NCBIfam" id="TIGR01480">
    <property type="entry name" value="copper_res_A"/>
    <property type="match status" value="1"/>
</dbReference>
<dbReference type="CDD" id="cd13874">
    <property type="entry name" value="CuRO_2_CopA"/>
    <property type="match status" value="1"/>
</dbReference>
<feature type="domain" description="Plastocyanin-like" evidence="7">
    <location>
        <begin position="63"/>
        <end position="164"/>
    </location>
</feature>
<dbReference type="InterPro" id="IPR002355">
    <property type="entry name" value="Cu_oxidase_Cu_BS"/>
</dbReference>
<dbReference type="InterPro" id="IPR011706">
    <property type="entry name" value="Cu-oxidase_C"/>
</dbReference>
<dbReference type="RefSeq" id="WP_119587656.1">
    <property type="nucleotide sequence ID" value="NZ_CAWODQ010000027.1"/>
</dbReference>
<dbReference type="GO" id="GO:0016491">
    <property type="term" value="F:oxidoreductase activity"/>
    <property type="evidence" value="ECO:0007669"/>
    <property type="project" value="UniProtKB-KW"/>
</dbReference>
<dbReference type="InterPro" id="IPR045087">
    <property type="entry name" value="Cu-oxidase_fam"/>
</dbReference>
<gene>
    <name evidence="8" type="ORF">D2V07_14415</name>
</gene>
<dbReference type="PROSITE" id="PS00079">
    <property type="entry name" value="MULTICOPPER_OXIDASE1"/>
    <property type="match status" value="1"/>
</dbReference>
<dbReference type="InterPro" id="IPR006376">
    <property type="entry name" value="Cu-R_CopA"/>
</dbReference>
<name>A0A418NPR6_9SPHN</name>
<dbReference type="Proteomes" id="UP000286576">
    <property type="component" value="Unassembled WGS sequence"/>
</dbReference>
<evidence type="ECO:0000259" key="5">
    <source>
        <dbReference type="Pfam" id="PF00394"/>
    </source>
</evidence>
<dbReference type="OrthoDB" id="9757546at2"/>
<keyword evidence="1" id="KW-0479">Metal-binding</keyword>
<sequence>MIAVSRRKLLGAGAAGAGLLAMPAWARGGSLSSGVIRQGFDEVSGSSIDLTIGQGPRVVQGRRGHGVAVNGSVPGPLVRLKEGQPVHLNVTNTLDEDSSIHWHGLLVPFQFDGVPGVSFPGIKPGETFTYDLPPLRQSGTYWWHSHSDLQEQAGHYGPIVVDPAGSDPVQADRDYVILLSEFTPMHPHTIMEKLKKGEGYFNYQQRTWTDDYPLTGEQRRMWAEMRMMPTDILDVTGATYTYLANGHGPEEGLEFLFSPGERVRFRVINGSAMSFFNVRIPGAKLFIVGADGQNVRPVEVEEFQIGTAETYDFVVEPSGEAMTIVAESMDRSGMAVATLATRPGARAEVPPLRTAPLLTMADMGMSGMDHGGMDHGNNAPSGGMNQGAMEGMDHSAMGHGTMGGGTNPAKTTAPEPMGGMSMEGMSMRDTSLLPPDVKVGPGVDMVSMNPVDRMGDPGIGLDKVPHKVLTYKDLVALERNDDPRTPSRQMQIHLTGNMERYMWSFDGSKFSSVSDEPIRFAYNERVRVKLVNNTMMAHPIHLHGHFFELVNGAPEGFQPQKHVVIVQPGGSATFDLTADEVGDWAFHCHLLYHMHMGMFQVVTVAKPGENA</sequence>
<protein>
    <submittedName>
        <fullName evidence="8">Copper resistance system multicopper oxidase</fullName>
    </submittedName>
</protein>
<dbReference type="Gene3D" id="2.60.40.420">
    <property type="entry name" value="Cupredoxins - blue copper proteins"/>
    <property type="match status" value="3"/>
</dbReference>